<dbReference type="AlphaFoldDB" id="A0A834J456"/>
<accession>A0A834J456</accession>
<reference evidence="1" key="1">
    <citation type="journal article" date="2020" name="G3 (Bethesda)">
        <title>High-Quality Assemblies for Three Invasive Social Wasps from the &lt;i&gt;Vespula&lt;/i&gt; Genus.</title>
        <authorList>
            <person name="Harrop T.W.R."/>
            <person name="Guhlin J."/>
            <person name="McLaughlin G.M."/>
            <person name="Permina E."/>
            <person name="Stockwell P."/>
            <person name="Gilligan J."/>
            <person name="Le Lec M.F."/>
            <person name="Gruber M.A.M."/>
            <person name="Quinn O."/>
            <person name="Lovegrove M."/>
            <person name="Duncan E.J."/>
            <person name="Remnant E.J."/>
            <person name="Van Eeckhoven J."/>
            <person name="Graham B."/>
            <person name="Knapp R.A."/>
            <person name="Langford K.W."/>
            <person name="Kronenberg Z."/>
            <person name="Press M.O."/>
            <person name="Eacker S.M."/>
            <person name="Wilson-Rankin E.E."/>
            <person name="Purcell J."/>
            <person name="Lester P.J."/>
            <person name="Dearden P.K."/>
        </authorList>
    </citation>
    <scope>NUCLEOTIDE SEQUENCE</scope>
    <source>
        <strain evidence="1">Marl-1</strain>
    </source>
</reference>
<evidence type="ECO:0000313" key="1">
    <source>
        <dbReference type="EMBL" id="KAF7381399.1"/>
    </source>
</evidence>
<name>A0A834J456_VESVU</name>
<organism evidence="1 2">
    <name type="scientific">Vespula vulgaris</name>
    <name type="common">Yellow jacket</name>
    <name type="synonym">Wasp</name>
    <dbReference type="NCBI Taxonomy" id="7454"/>
    <lineage>
        <taxon>Eukaryota</taxon>
        <taxon>Metazoa</taxon>
        <taxon>Ecdysozoa</taxon>
        <taxon>Arthropoda</taxon>
        <taxon>Hexapoda</taxon>
        <taxon>Insecta</taxon>
        <taxon>Pterygota</taxon>
        <taxon>Neoptera</taxon>
        <taxon>Endopterygota</taxon>
        <taxon>Hymenoptera</taxon>
        <taxon>Apocrita</taxon>
        <taxon>Aculeata</taxon>
        <taxon>Vespoidea</taxon>
        <taxon>Vespidae</taxon>
        <taxon>Vespinae</taxon>
        <taxon>Vespula</taxon>
    </lineage>
</organism>
<protein>
    <submittedName>
        <fullName evidence="1">Uncharacterized protein</fullName>
    </submittedName>
</protein>
<dbReference type="EMBL" id="JACSEA010000020">
    <property type="protein sequence ID" value="KAF7381399.1"/>
    <property type="molecule type" value="Genomic_DNA"/>
</dbReference>
<keyword evidence="2" id="KW-1185">Reference proteome</keyword>
<proteinExistence type="predicted"/>
<evidence type="ECO:0000313" key="2">
    <source>
        <dbReference type="Proteomes" id="UP000614350"/>
    </source>
</evidence>
<gene>
    <name evidence="1" type="ORF">HZH66_013793</name>
</gene>
<comment type="caution">
    <text evidence="1">The sequence shown here is derived from an EMBL/GenBank/DDBJ whole genome shotgun (WGS) entry which is preliminary data.</text>
</comment>
<dbReference type="Proteomes" id="UP000614350">
    <property type="component" value="Unassembled WGS sequence"/>
</dbReference>
<sequence>MGRSEPGRIEIIISGKRVDNSQTMRVESPVQWLPERPLSEGISGAPFKRWRFNGTFFTIAFNALTPFNTLVGLFSSLQFSPTFISRKNDPSVTEEEVKGRSYGLRALEFF</sequence>